<dbReference type="Gene3D" id="1.10.10.60">
    <property type="entry name" value="Homeodomain-like"/>
    <property type="match status" value="1"/>
</dbReference>
<evidence type="ECO:0000256" key="1">
    <source>
        <dbReference type="SAM" id="MobiDB-lite"/>
    </source>
</evidence>
<accession>A0A0J7K7G3</accession>
<feature type="compositionally biased region" description="Acidic residues" evidence="1">
    <location>
        <begin position="70"/>
        <end position="82"/>
    </location>
</feature>
<feature type="region of interest" description="Disordered" evidence="1">
    <location>
        <begin position="157"/>
        <end position="185"/>
    </location>
</feature>
<dbReference type="PaxDb" id="67767-A0A0J7K7G3"/>
<keyword evidence="4" id="KW-1185">Reference proteome</keyword>
<dbReference type="InterPro" id="IPR044822">
    <property type="entry name" value="Myb_DNA-bind_4"/>
</dbReference>
<dbReference type="Proteomes" id="UP000036403">
    <property type="component" value="Unassembled WGS sequence"/>
</dbReference>
<dbReference type="EMBL" id="LBMM01012608">
    <property type="protein sequence ID" value="KMQ86116.1"/>
    <property type="molecule type" value="Genomic_DNA"/>
</dbReference>
<name>A0A0J7K7G3_LASNI</name>
<dbReference type="AlphaFoldDB" id="A0A0J7K7G3"/>
<feature type="region of interest" description="Disordered" evidence="1">
    <location>
        <begin position="58"/>
        <end position="88"/>
    </location>
</feature>
<proteinExistence type="predicted"/>
<feature type="domain" description="Myb/SANT-like DNA-binding" evidence="2">
    <location>
        <begin position="90"/>
        <end position="145"/>
    </location>
</feature>
<feature type="compositionally biased region" description="Polar residues" evidence="1">
    <location>
        <begin position="157"/>
        <end position="181"/>
    </location>
</feature>
<organism evidence="3 4">
    <name type="scientific">Lasius niger</name>
    <name type="common">Black garden ant</name>
    <dbReference type="NCBI Taxonomy" id="67767"/>
    <lineage>
        <taxon>Eukaryota</taxon>
        <taxon>Metazoa</taxon>
        <taxon>Ecdysozoa</taxon>
        <taxon>Arthropoda</taxon>
        <taxon>Hexapoda</taxon>
        <taxon>Insecta</taxon>
        <taxon>Pterygota</taxon>
        <taxon>Neoptera</taxon>
        <taxon>Endopterygota</taxon>
        <taxon>Hymenoptera</taxon>
        <taxon>Apocrita</taxon>
        <taxon>Aculeata</taxon>
        <taxon>Formicoidea</taxon>
        <taxon>Formicidae</taxon>
        <taxon>Formicinae</taxon>
        <taxon>Lasius</taxon>
        <taxon>Lasius</taxon>
    </lineage>
</organism>
<gene>
    <name evidence="3" type="ORF">RF55_15000</name>
</gene>
<sequence length="270" mass="30612">MSKRLIELHLQSSEGENAIVFVSAKDAQRVVNDPKYAKRIANAALGEVTHVPSDTFQSQVASSDNITSNNEEEEEMEADDELESTKEGGTKWSSAATLLLLHEYSEKENLFKSGKRAHRFYWEEIAKVMRSKGYTFSWGQIMEKIFGQRPWVAPLSTPLNNTETPDSPSSLASDTASYTSQGDKKKKSRAEELVDVIYSKIKSDREEHHLKKLEAKKKLHRLSKERKEVQHKEKMAMRAQFLQLLNARLKVIDAAAGTTMNYNQDSTTDD</sequence>
<protein>
    <recommendedName>
        <fullName evidence="2">Myb/SANT-like DNA-binding domain-containing protein</fullName>
    </recommendedName>
</protein>
<reference evidence="3 4" key="1">
    <citation type="submission" date="2015-04" db="EMBL/GenBank/DDBJ databases">
        <title>Lasius niger genome sequencing.</title>
        <authorList>
            <person name="Konorov E.A."/>
            <person name="Nikitin M.A."/>
            <person name="Kirill M.V."/>
            <person name="Chang P."/>
        </authorList>
    </citation>
    <scope>NUCLEOTIDE SEQUENCE [LARGE SCALE GENOMIC DNA]</scope>
    <source>
        <tissue evidence="3">Whole</tissue>
    </source>
</reference>
<evidence type="ECO:0000313" key="4">
    <source>
        <dbReference type="Proteomes" id="UP000036403"/>
    </source>
</evidence>
<evidence type="ECO:0000313" key="3">
    <source>
        <dbReference type="EMBL" id="KMQ86116.1"/>
    </source>
</evidence>
<comment type="caution">
    <text evidence="3">The sequence shown here is derived from an EMBL/GenBank/DDBJ whole genome shotgun (WGS) entry which is preliminary data.</text>
</comment>
<evidence type="ECO:0000259" key="2">
    <source>
        <dbReference type="Pfam" id="PF13837"/>
    </source>
</evidence>
<dbReference type="Pfam" id="PF13837">
    <property type="entry name" value="Myb_DNA-bind_4"/>
    <property type="match status" value="1"/>
</dbReference>